<reference evidence="8 9" key="1">
    <citation type="submission" date="2016-09" db="EMBL/GenBank/DDBJ databases">
        <title>Desulfuribacillus arsenicus sp. nov., an obligately anaerobic, dissimilatory arsenic- and antimonate-reducing bacterium isolated from anoxic sediments.</title>
        <authorList>
            <person name="Abin C.A."/>
            <person name="Hollibaugh J.T."/>
        </authorList>
    </citation>
    <scope>NUCLEOTIDE SEQUENCE [LARGE SCALE GENOMIC DNA]</scope>
    <source>
        <strain evidence="8 9">MLFW-2</strain>
    </source>
</reference>
<comment type="caution">
    <text evidence="8">The sequence shown here is derived from an EMBL/GenBank/DDBJ whole genome shotgun (WGS) entry which is preliminary data.</text>
</comment>
<evidence type="ECO:0000259" key="6">
    <source>
        <dbReference type="Pfam" id="PF02465"/>
    </source>
</evidence>
<evidence type="ECO:0000256" key="5">
    <source>
        <dbReference type="RuleBase" id="RU362066"/>
    </source>
</evidence>
<comment type="subunit">
    <text evidence="2 5">Homopentamer.</text>
</comment>
<organism evidence="8 9">
    <name type="scientific">Desulfuribacillus stibiiarsenatis</name>
    <dbReference type="NCBI Taxonomy" id="1390249"/>
    <lineage>
        <taxon>Bacteria</taxon>
        <taxon>Bacillati</taxon>
        <taxon>Bacillota</taxon>
        <taxon>Desulfuribacillia</taxon>
        <taxon>Desulfuribacillales</taxon>
        <taxon>Desulfuribacillaceae</taxon>
        <taxon>Desulfuribacillus</taxon>
    </lineage>
</organism>
<evidence type="ECO:0000259" key="7">
    <source>
        <dbReference type="Pfam" id="PF07195"/>
    </source>
</evidence>
<feature type="domain" description="Flagellar hook-associated protein 2 C-terminal" evidence="7">
    <location>
        <begin position="208"/>
        <end position="465"/>
    </location>
</feature>
<dbReference type="GO" id="GO:0009424">
    <property type="term" value="C:bacterial-type flagellum hook"/>
    <property type="evidence" value="ECO:0007669"/>
    <property type="project" value="UniProtKB-UniRule"/>
</dbReference>
<name>A0A1E5L9G8_9FIRM</name>
<dbReference type="GO" id="GO:0071973">
    <property type="term" value="P:bacterial-type flagellum-dependent cell motility"/>
    <property type="evidence" value="ECO:0007669"/>
    <property type="project" value="TreeGrafter"/>
</dbReference>
<dbReference type="OrthoDB" id="9776025at2"/>
<sequence length="479" mass="53979">MTSPIRFGGIASGLDTESMIKQLMRAERFPLDRMFQKKRITEWQQEEYRSINTKMLDFRTSASNIRLQGTFLARKVTSTNEAAVSAKSTGASSNFTSQIEVTQLAKAGFRNSAEDIAITDTKSKTALADYAGDKFSINGREFTVRADESVEDLLKRINDAKIGVSAFYDSTTKKVSISSHTPGANKLQITDTDGFLTNQLKLTDGFAGQDALFKLNGLETSRDSNTFTINNVEYTLKAEGTSTISSSTDTDKIMDTIKDYITKYNDLITSTQEKLTEKKYRSYPPLTDEQKKDMTDKEIELWEEKARSGLLRGDSLLTNMLSDLRTMMSDQVKGLGAGKISSLFDIGIKSNNYQERGLLHIDENKLREALETKPDEVIALFTAQSENVSEKGIGTRVYDSLNIAIDRVTQKAGRANMSTDNSFMSKELRRFDSQMELFEKRLTEKEERYWKQFTAMEKALQELNSQGDWLMAQLSQPTR</sequence>
<dbReference type="GO" id="GO:0005576">
    <property type="term" value="C:extracellular region"/>
    <property type="evidence" value="ECO:0007669"/>
    <property type="project" value="UniProtKB-SubCell"/>
</dbReference>
<feature type="domain" description="Flagellar hook-associated protein 2 N-terminal" evidence="6">
    <location>
        <begin position="12"/>
        <end position="107"/>
    </location>
</feature>
<dbReference type="EMBL" id="MJAT01000001">
    <property type="protein sequence ID" value="OEH86766.1"/>
    <property type="molecule type" value="Genomic_DNA"/>
</dbReference>
<dbReference type="GO" id="GO:0009421">
    <property type="term" value="C:bacterial-type flagellum filament cap"/>
    <property type="evidence" value="ECO:0007669"/>
    <property type="project" value="InterPro"/>
</dbReference>
<dbReference type="InterPro" id="IPR010809">
    <property type="entry name" value="FliD_C"/>
</dbReference>
<protein>
    <recommendedName>
        <fullName evidence="5">Flagellar hook-associated protein 2</fullName>
        <shortName evidence="5">HAP2</shortName>
    </recommendedName>
    <alternativeName>
        <fullName evidence="5">Flagellar cap protein</fullName>
    </alternativeName>
</protein>
<dbReference type="AlphaFoldDB" id="A0A1E5L9G8"/>
<evidence type="ECO:0000256" key="3">
    <source>
        <dbReference type="ARBA" id="ARBA00023054"/>
    </source>
</evidence>
<dbReference type="Proteomes" id="UP000095255">
    <property type="component" value="Unassembled WGS sequence"/>
</dbReference>
<evidence type="ECO:0000256" key="4">
    <source>
        <dbReference type="ARBA" id="ARBA00023143"/>
    </source>
</evidence>
<evidence type="ECO:0000313" key="9">
    <source>
        <dbReference type="Proteomes" id="UP000095255"/>
    </source>
</evidence>
<comment type="subcellular location">
    <subcellularLocation>
        <location evidence="5">Secreted</location>
    </subcellularLocation>
    <subcellularLocation>
        <location evidence="5">Bacterial flagellum</location>
    </subcellularLocation>
</comment>
<keyword evidence="4 5" id="KW-0975">Bacterial flagellum</keyword>
<dbReference type="Pfam" id="PF02465">
    <property type="entry name" value="FliD_N"/>
    <property type="match status" value="1"/>
</dbReference>
<evidence type="ECO:0000256" key="1">
    <source>
        <dbReference type="ARBA" id="ARBA00009764"/>
    </source>
</evidence>
<dbReference type="GO" id="GO:0007155">
    <property type="term" value="P:cell adhesion"/>
    <property type="evidence" value="ECO:0007669"/>
    <property type="project" value="InterPro"/>
</dbReference>
<evidence type="ECO:0000313" key="8">
    <source>
        <dbReference type="EMBL" id="OEH86766.1"/>
    </source>
</evidence>
<dbReference type="PANTHER" id="PTHR30288">
    <property type="entry name" value="FLAGELLAR CAP/ASSEMBLY PROTEIN FLID"/>
    <property type="match status" value="1"/>
</dbReference>
<dbReference type="NCBIfam" id="NF005833">
    <property type="entry name" value="PRK07737.1"/>
    <property type="match status" value="1"/>
</dbReference>
<comment type="function">
    <text evidence="5">Required for morphogenesis and for the elongation of the flagellar filament by facilitating polymerization of the flagellin monomers at the tip of growing filament. Forms a capping structure, which prevents flagellin subunits (transported through the central channel of the flagellum) from leaking out without polymerization at the distal end.</text>
</comment>
<proteinExistence type="inferred from homology"/>
<accession>A0A1E5L9G8</accession>
<dbReference type="InterPro" id="IPR003481">
    <property type="entry name" value="FliD_N"/>
</dbReference>
<dbReference type="InterPro" id="IPR040026">
    <property type="entry name" value="FliD"/>
</dbReference>
<comment type="similarity">
    <text evidence="1 5">Belongs to the FliD family.</text>
</comment>
<dbReference type="RefSeq" id="WP_069700643.1">
    <property type="nucleotide sequence ID" value="NZ_MJAT01000001.1"/>
</dbReference>
<keyword evidence="9" id="KW-1185">Reference proteome</keyword>
<keyword evidence="5" id="KW-0964">Secreted</keyword>
<evidence type="ECO:0000256" key="2">
    <source>
        <dbReference type="ARBA" id="ARBA00011255"/>
    </source>
</evidence>
<dbReference type="PANTHER" id="PTHR30288:SF0">
    <property type="entry name" value="FLAGELLAR HOOK-ASSOCIATED PROTEIN 2"/>
    <property type="match status" value="1"/>
</dbReference>
<dbReference type="Pfam" id="PF07195">
    <property type="entry name" value="FliD_C"/>
    <property type="match status" value="1"/>
</dbReference>
<gene>
    <name evidence="8" type="ORF">BHU72_00380</name>
</gene>
<keyword evidence="3" id="KW-0175">Coiled coil</keyword>
<dbReference type="STRING" id="1390249.BHU72_00380"/>